<evidence type="ECO:0000256" key="1">
    <source>
        <dbReference type="ARBA" id="ARBA00022679"/>
    </source>
</evidence>
<organism evidence="4 5">
    <name type="scientific">Maliponia aquimaris</name>
    <dbReference type="NCBI Taxonomy" id="1673631"/>
    <lineage>
        <taxon>Bacteria</taxon>
        <taxon>Pseudomonadati</taxon>
        <taxon>Pseudomonadota</taxon>
        <taxon>Alphaproteobacteria</taxon>
        <taxon>Rhodobacterales</taxon>
        <taxon>Paracoccaceae</taxon>
        <taxon>Maliponia</taxon>
    </lineage>
</organism>
<dbReference type="OrthoDB" id="2436196at2"/>
<dbReference type="Proteomes" id="UP000207598">
    <property type="component" value="Unassembled WGS sequence"/>
</dbReference>
<gene>
    <name evidence="4" type="ORF">MAA8898_02141</name>
</gene>
<feature type="domain" description="N-acetyltransferase" evidence="3">
    <location>
        <begin position="7"/>
        <end position="173"/>
    </location>
</feature>
<evidence type="ECO:0000256" key="2">
    <source>
        <dbReference type="ARBA" id="ARBA00023315"/>
    </source>
</evidence>
<name>A0A238KEN3_9RHOB</name>
<keyword evidence="1" id="KW-0808">Transferase</keyword>
<reference evidence="4 5" key="1">
    <citation type="submission" date="2017-05" db="EMBL/GenBank/DDBJ databases">
        <authorList>
            <person name="Song R."/>
            <person name="Chenine A.L."/>
            <person name="Ruprecht R.M."/>
        </authorList>
    </citation>
    <scope>NUCLEOTIDE SEQUENCE [LARGE SCALE GENOMIC DNA]</scope>
    <source>
        <strain evidence="4 5">CECT 8898</strain>
    </source>
</reference>
<keyword evidence="5" id="KW-1185">Reference proteome</keyword>
<dbReference type="GO" id="GO:0016747">
    <property type="term" value="F:acyltransferase activity, transferring groups other than amino-acyl groups"/>
    <property type="evidence" value="ECO:0007669"/>
    <property type="project" value="InterPro"/>
</dbReference>
<dbReference type="PROSITE" id="PS51186">
    <property type="entry name" value="GNAT"/>
    <property type="match status" value="1"/>
</dbReference>
<dbReference type="Pfam" id="PF00583">
    <property type="entry name" value="Acetyltransf_1"/>
    <property type="match status" value="1"/>
</dbReference>
<dbReference type="SUPFAM" id="SSF55729">
    <property type="entry name" value="Acyl-CoA N-acyltransferases (Nat)"/>
    <property type="match status" value="1"/>
</dbReference>
<protein>
    <submittedName>
        <fullName evidence="4">N-acetylglutamate synthase</fullName>
    </submittedName>
</protein>
<dbReference type="CDD" id="cd04301">
    <property type="entry name" value="NAT_SF"/>
    <property type="match status" value="1"/>
</dbReference>
<dbReference type="InterPro" id="IPR000182">
    <property type="entry name" value="GNAT_dom"/>
</dbReference>
<evidence type="ECO:0000313" key="5">
    <source>
        <dbReference type="Proteomes" id="UP000207598"/>
    </source>
</evidence>
<accession>A0A238KEN3</accession>
<dbReference type="PANTHER" id="PTHR43877">
    <property type="entry name" value="AMINOALKYLPHOSPHONATE N-ACETYLTRANSFERASE-RELATED-RELATED"/>
    <property type="match status" value="1"/>
</dbReference>
<dbReference type="EMBL" id="FXYF01000005">
    <property type="protein sequence ID" value="SMX40456.1"/>
    <property type="molecule type" value="Genomic_DNA"/>
</dbReference>
<evidence type="ECO:0000313" key="4">
    <source>
        <dbReference type="EMBL" id="SMX40456.1"/>
    </source>
</evidence>
<dbReference type="InterPro" id="IPR016181">
    <property type="entry name" value="Acyl_CoA_acyltransferase"/>
</dbReference>
<dbReference type="InterPro" id="IPR050832">
    <property type="entry name" value="Bact_Acetyltransf"/>
</dbReference>
<keyword evidence="2" id="KW-0012">Acyltransferase</keyword>
<proteinExistence type="predicted"/>
<dbReference type="AlphaFoldDB" id="A0A238KEN3"/>
<dbReference type="Gene3D" id="3.40.630.30">
    <property type="match status" value="1"/>
</dbReference>
<sequence length="173" mass="18642">MSAAPGLTVAEAIDAADLDAVRDLCREYRAFLAALPAPDCDAVLHGYAPPVFDRLLDTLAQDHARPRGCLKLARQNGKPVGCGMARTLTPGVAEIKRLYVRPAARGTGTGRALMTALIDTCRTDGFARIVMDTGKPMAPAARLYLSLGFRTRGPYHDLPPDVAARMVFFEMDL</sequence>
<dbReference type="PANTHER" id="PTHR43877:SF2">
    <property type="entry name" value="AMINOALKYLPHOSPHONATE N-ACETYLTRANSFERASE-RELATED"/>
    <property type="match status" value="1"/>
</dbReference>
<evidence type="ECO:0000259" key="3">
    <source>
        <dbReference type="PROSITE" id="PS51186"/>
    </source>
</evidence>
<dbReference type="RefSeq" id="WP_094020977.1">
    <property type="nucleotide sequence ID" value="NZ_FXYF01000005.1"/>
</dbReference>